<organism evidence="2 3">
    <name type="scientific">Cyclotella atomus</name>
    <dbReference type="NCBI Taxonomy" id="382360"/>
    <lineage>
        <taxon>Eukaryota</taxon>
        <taxon>Sar</taxon>
        <taxon>Stramenopiles</taxon>
        <taxon>Ochrophyta</taxon>
        <taxon>Bacillariophyta</taxon>
        <taxon>Coscinodiscophyceae</taxon>
        <taxon>Thalassiosirophycidae</taxon>
        <taxon>Stephanodiscales</taxon>
        <taxon>Stephanodiscaceae</taxon>
        <taxon>Cyclotella</taxon>
    </lineage>
</organism>
<comment type="caution">
    <text evidence="2">The sequence shown here is derived from an EMBL/GenBank/DDBJ whole genome shotgun (WGS) entry which is preliminary data.</text>
</comment>
<dbReference type="Proteomes" id="UP001530400">
    <property type="component" value="Unassembled WGS sequence"/>
</dbReference>
<feature type="compositionally biased region" description="Basic and acidic residues" evidence="1">
    <location>
        <begin position="318"/>
        <end position="331"/>
    </location>
</feature>
<reference evidence="2 3" key="1">
    <citation type="submission" date="2024-10" db="EMBL/GenBank/DDBJ databases">
        <title>Updated reference genomes for cyclostephanoid diatoms.</title>
        <authorList>
            <person name="Roberts W.R."/>
            <person name="Alverson A.J."/>
        </authorList>
    </citation>
    <scope>NUCLEOTIDE SEQUENCE [LARGE SCALE GENOMIC DNA]</scope>
    <source>
        <strain evidence="2 3">AJA010-31</strain>
    </source>
</reference>
<protein>
    <submittedName>
        <fullName evidence="2">Uncharacterized protein</fullName>
    </submittedName>
</protein>
<feature type="compositionally biased region" description="Polar residues" evidence="1">
    <location>
        <begin position="284"/>
        <end position="295"/>
    </location>
</feature>
<feature type="compositionally biased region" description="Basic residues" evidence="1">
    <location>
        <begin position="189"/>
        <end position="200"/>
    </location>
</feature>
<evidence type="ECO:0000313" key="3">
    <source>
        <dbReference type="Proteomes" id="UP001530400"/>
    </source>
</evidence>
<keyword evidence="3" id="KW-1185">Reference proteome</keyword>
<dbReference type="EMBL" id="JALLPJ020001239">
    <property type="protein sequence ID" value="KAL3773292.1"/>
    <property type="molecule type" value="Genomic_DNA"/>
</dbReference>
<feature type="region of interest" description="Disordered" evidence="1">
    <location>
        <begin position="183"/>
        <end position="331"/>
    </location>
</feature>
<name>A0ABD3NBB9_9STRA</name>
<evidence type="ECO:0000256" key="1">
    <source>
        <dbReference type="SAM" id="MobiDB-lite"/>
    </source>
</evidence>
<feature type="compositionally biased region" description="Basic and acidic residues" evidence="1">
    <location>
        <begin position="232"/>
        <end position="243"/>
    </location>
</feature>
<evidence type="ECO:0000313" key="2">
    <source>
        <dbReference type="EMBL" id="KAL3773292.1"/>
    </source>
</evidence>
<gene>
    <name evidence="2" type="ORF">ACHAWO_003774</name>
</gene>
<sequence length="331" mass="37400">MSDHAIEHQGERIDHTGHCIDHPQIRVRRPNANGGWRIILTNGCPLCAIDPVKTITRRSSGGSNAYALTRKDSSRRPTLCHEETDFAKSYCSASDITETTVASSHSSSSCHSNLDDFHGHLSPESSRSKRIVCGMRYVDPVSGRAGTYTGQVSPDTQSPHGVGCLRLHDGQLLDGEWSEGHLIQSQDTRHRKEYVRHPSRGRRESLSESFNRSCRLVDDEQRTSYSRHPSRSRREPLSHSIRFDEDEEQHQNYSRQPSKTRRESVRSISRSFRCNEEDEDANSIGETYSLGSQGDRTVGTYSAREKKSSLPIMSSGQLDRRPSRSYSEVKR</sequence>
<proteinExistence type="predicted"/>
<accession>A0ABD3NBB9</accession>
<dbReference type="AlphaFoldDB" id="A0ABD3NBB9"/>